<feature type="domain" description="YhaN AAA" evidence="4">
    <location>
        <begin position="1"/>
        <end position="202"/>
    </location>
</feature>
<protein>
    <submittedName>
        <fullName evidence="5">AAA family ATPase</fullName>
    </submittedName>
</protein>
<evidence type="ECO:0000313" key="5">
    <source>
        <dbReference type="EMBL" id="MFC5529179.1"/>
    </source>
</evidence>
<evidence type="ECO:0000256" key="2">
    <source>
        <dbReference type="SAM" id="MobiDB-lite"/>
    </source>
</evidence>
<feature type="region of interest" description="Disordered" evidence="2">
    <location>
        <begin position="420"/>
        <end position="446"/>
    </location>
</feature>
<sequence length="1089" mass="122429">MFIRELQVDGYGALQGVELTLDASVTVLYGPNEAGKSTLLRFIRSMLYGFPTRKEMVERGEPVRGGRHGGRLLLHGQDGREWLVERYAERGSGLTVRDAGGLERQLSQAEWERLALGGINEKLFRQLFSVSLDELHQLRSLQGEEIGNYLYHAGLAGGAALTGARRRIAAEMDKLYRPKGVTQEMNKLMAAIKEAEAAIRQSRDHLQQFYDRTAELQETVGRIAESERVLPRLRELAAEAQSAFELREWWIKSQSLRLSDEEVRGSLPDPTAPLLPEAAQLRWTELKARRGEIAGKLEQAHAAQEELARAREAHVWSESLMAALPELERLESLREGIAARREEEAELEAERRMLDEMLSASLSRLSADWGEAELRAFGGALSEREQLRRLMRDWEESERALQPIQGELKRIARMQDALQAEADEASDDKIDGNGVGEPAYSGSPNGNGHPYTFLPSNRTHLLQAWHALEDAMRAYERVLPIDAAADSEPAIGTDAAYGRGGRSRRSPNQQPSAIPAWLPGGAAVVFAVAGIALPFALSDGGAVSPLVATGTAVLLLASGVLATLAYRAYKEATARSVATELPYANALSESTQARIRAQRQQVVERLSRLIVNPESMAESLTNPSTKADDTWRRLRESVHARLDELERRDRAAAGREQRQQRMKELRTESEAIERDAVKAKDRIEELKSLWQQWLQRHGLPAGLTPDSVPELFNQADQALATLRQLQRVSDRLHTIRQTVDEFAQAANAVIETSSLPAALASDSVLGIRWLYVEALKHRQSRHEAETIDREREASRAHADKLSEQAREAAEELAAFLAEYRVADEAELELRLRVDERSRELRRELRDAQLRLESGRSEAAREKLYARLNEHDEAALAVALAEQNAALAAEERQRTEWLDRRGRLMQELERLRTDAELEDRRQTLIERESQLESLLERYAVLALSDRLMSRAKAVFEEERQPEVLRRSSGYFRQMTGGAYDRIVAPGDRSALLAVTPNRHLLDSAFLSRGTQEQLYLSMRFALCDAASSEHPLPLLLDDLFVHFDEKRLRNTLPVIGEMATRRQMILFTCHRHVAEMLESGITGAKQLVLR</sequence>
<feature type="coiled-coil region" evidence="1">
    <location>
        <begin position="185"/>
        <end position="212"/>
    </location>
</feature>
<feature type="coiled-coil region" evidence="1">
    <location>
        <begin position="293"/>
        <end position="360"/>
    </location>
</feature>
<keyword evidence="3" id="KW-1133">Transmembrane helix</keyword>
<dbReference type="PANTHER" id="PTHR41259">
    <property type="entry name" value="DOUBLE-STRAND BREAK REPAIR RAD50 ATPASE, PUTATIVE-RELATED"/>
    <property type="match status" value="1"/>
</dbReference>
<evidence type="ECO:0000256" key="1">
    <source>
        <dbReference type="SAM" id="Coils"/>
    </source>
</evidence>
<dbReference type="Proteomes" id="UP001596108">
    <property type="component" value="Unassembled WGS sequence"/>
</dbReference>
<keyword evidence="3" id="KW-0812">Transmembrane</keyword>
<proteinExistence type="predicted"/>
<keyword evidence="6" id="KW-1185">Reference proteome</keyword>
<dbReference type="SUPFAM" id="SSF52540">
    <property type="entry name" value="P-loop containing nucleoside triphosphate hydrolases"/>
    <property type="match status" value="1"/>
</dbReference>
<dbReference type="PANTHER" id="PTHR41259:SF1">
    <property type="entry name" value="DOUBLE-STRAND BREAK REPAIR RAD50 ATPASE, PUTATIVE-RELATED"/>
    <property type="match status" value="1"/>
</dbReference>
<feature type="region of interest" description="Disordered" evidence="2">
    <location>
        <begin position="783"/>
        <end position="802"/>
    </location>
</feature>
<dbReference type="Gene3D" id="3.40.50.300">
    <property type="entry name" value="P-loop containing nucleotide triphosphate hydrolases"/>
    <property type="match status" value="2"/>
</dbReference>
<evidence type="ECO:0000313" key="6">
    <source>
        <dbReference type="Proteomes" id="UP001596108"/>
    </source>
</evidence>
<dbReference type="InterPro" id="IPR038734">
    <property type="entry name" value="YhaN_AAA"/>
</dbReference>
<evidence type="ECO:0000259" key="4">
    <source>
        <dbReference type="Pfam" id="PF13514"/>
    </source>
</evidence>
<feature type="transmembrane region" description="Helical" evidence="3">
    <location>
        <begin position="543"/>
        <end position="566"/>
    </location>
</feature>
<feature type="region of interest" description="Disordered" evidence="2">
    <location>
        <begin position="492"/>
        <end position="513"/>
    </location>
</feature>
<feature type="transmembrane region" description="Helical" evidence="3">
    <location>
        <begin position="514"/>
        <end position="537"/>
    </location>
</feature>
<comment type="caution">
    <text evidence="5">The sequence shown here is derived from an EMBL/GenBank/DDBJ whole genome shotgun (WGS) entry which is preliminary data.</text>
</comment>
<gene>
    <name evidence="5" type="ORF">ACFPQ4_06905</name>
</gene>
<keyword evidence="1" id="KW-0175">Coiled coil</keyword>
<dbReference type="EMBL" id="JBHSNC010000021">
    <property type="protein sequence ID" value="MFC5529179.1"/>
    <property type="molecule type" value="Genomic_DNA"/>
</dbReference>
<dbReference type="RefSeq" id="WP_378111046.1">
    <property type="nucleotide sequence ID" value="NZ_JBHSNC010000021.1"/>
</dbReference>
<reference evidence="6" key="1">
    <citation type="journal article" date="2019" name="Int. J. Syst. Evol. Microbiol.">
        <title>The Global Catalogue of Microorganisms (GCM) 10K type strain sequencing project: providing services to taxonomists for standard genome sequencing and annotation.</title>
        <authorList>
            <consortium name="The Broad Institute Genomics Platform"/>
            <consortium name="The Broad Institute Genome Sequencing Center for Infectious Disease"/>
            <person name="Wu L."/>
            <person name="Ma J."/>
        </authorList>
    </citation>
    <scope>NUCLEOTIDE SEQUENCE [LARGE SCALE GENOMIC DNA]</scope>
    <source>
        <strain evidence="6">CGMCC 1.18578</strain>
    </source>
</reference>
<evidence type="ECO:0000256" key="3">
    <source>
        <dbReference type="SAM" id="Phobius"/>
    </source>
</evidence>
<keyword evidence="3" id="KW-0472">Membrane</keyword>
<feature type="region of interest" description="Disordered" evidence="2">
    <location>
        <begin position="645"/>
        <end position="667"/>
    </location>
</feature>
<accession>A0ABW0R1U7</accession>
<organism evidence="5 6">
    <name type="scientific">Cohnella yongneupensis</name>
    <dbReference type="NCBI Taxonomy" id="425006"/>
    <lineage>
        <taxon>Bacteria</taxon>
        <taxon>Bacillati</taxon>
        <taxon>Bacillota</taxon>
        <taxon>Bacilli</taxon>
        <taxon>Bacillales</taxon>
        <taxon>Paenibacillaceae</taxon>
        <taxon>Cohnella</taxon>
    </lineage>
</organism>
<dbReference type="Pfam" id="PF13514">
    <property type="entry name" value="AAA_27"/>
    <property type="match status" value="1"/>
</dbReference>
<dbReference type="InterPro" id="IPR027417">
    <property type="entry name" value="P-loop_NTPase"/>
</dbReference>
<name>A0ABW0R1U7_9BACL</name>